<dbReference type="Pfam" id="PF04087">
    <property type="entry name" value="DUF389"/>
    <property type="match status" value="1"/>
</dbReference>
<dbReference type="PANTHER" id="PTHR20992">
    <property type="entry name" value="AT15442P-RELATED"/>
    <property type="match status" value="1"/>
</dbReference>
<feature type="transmembrane region" description="Helical" evidence="1">
    <location>
        <begin position="302"/>
        <end position="322"/>
    </location>
</feature>
<organism evidence="2 3">
    <name type="scientific">Pontibacter akesuensis</name>
    <dbReference type="NCBI Taxonomy" id="388950"/>
    <lineage>
        <taxon>Bacteria</taxon>
        <taxon>Pseudomonadati</taxon>
        <taxon>Bacteroidota</taxon>
        <taxon>Cytophagia</taxon>
        <taxon>Cytophagales</taxon>
        <taxon>Hymenobacteraceae</taxon>
        <taxon>Pontibacter</taxon>
    </lineage>
</organism>
<keyword evidence="1" id="KW-0472">Membrane</keyword>
<name>A0A1I7JWC2_9BACT</name>
<feature type="transmembrane region" description="Helical" evidence="1">
    <location>
        <begin position="132"/>
        <end position="155"/>
    </location>
</feature>
<reference evidence="3" key="1">
    <citation type="submission" date="2016-10" db="EMBL/GenBank/DDBJ databases">
        <authorList>
            <person name="Varghese N."/>
        </authorList>
    </citation>
    <scope>NUCLEOTIDE SEQUENCE [LARGE SCALE GENOMIC DNA]</scope>
    <source>
        <strain evidence="3">DSM 18820</strain>
    </source>
</reference>
<dbReference type="EMBL" id="FPCA01000004">
    <property type="protein sequence ID" value="SFU89511.1"/>
    <property type="molecule type" value="Genomic_DNA"/>
</dbReference>
<keyword evidence="1" id="KW-0812">Transmembrane</keyword>
<dbReference type="STRING" id="388950.GCA_001611675_00689"/>
<dbReference type="OrthoDB" id="847959at2"/>
<protein>
    <submittedName>
        <fullName evidence="2">Uncharacterized hydrophobic domain-containing protein</fullName>
    </submittedName>
</protein>
<feature type="transmembrane region" description="Helical" evidence="1">
    <location>
        <begin position="167"/>
        <end position="185"/>
    </location>
</feature>
<evidence type="ECO:0000256" key="1">
    <source>
        <dbReference type="SAM" id="Phobius"/>
    </source>
</evidence>
<gene>
    <name evidence="2" type="ORF">SAMN04487941_3109</name>
</gene>
<dbReference type="InterPro" id="IPR005240">
    <property type="entry name" value="DUF389"/>
</dbReference>
<evidence type="ECO:0000313" key="3">
    <source>
        <dbReference type="Proteomes" id="UP000182491"/>
    </source>
</evidence>
<accession>A0A1I7JWC2</accession>
<dbReference type="Proteomes" id="UP000182491">
    <property type="component" value="Unassembled WGS sequence"/>
</dbReference>
<feature type="transmembrane region" description="Helical" evidence="1">
    <location>
        <begin position="109"/>
        <end position="126"/>
    </location>
</feature>
<dbReference type="PANTHER" id="PTHR20992:SF9">
    <property type="entry name" value="AT15442P-RELATED"/>
    <property type="match status" value="1"/>
</dbReference>
<feature type="transmembrane region" description="Helical" evidence="1">
    <location>
        <begin position="227"/>
        <end position="252"/>
    </location>
</feature>
<sequence length="426" mass="46044">MRQLSIKVKQGEGREIQKIAKEHNGKNLQLQPLEDGELLTLHLNNQKVSSFLESISKYEDAEITLIPRGIITLYPPQGEAPDQVADVSLRSPIEIFLGGIQSVGSKKGMLIYSAAGGILVWVGLYTGTVYLLVAAMLVSPFAGPAMNAALAAAAGKMQLLKQSLMRYFMAIGTGILVTFLLSFFIDQKFATPLMVSVSHISQMSILLPIVAGLAGGVNLISSERDSLVPGAAVGVLVAASLAPPTGLIGMAVNFGNWQLVRSGVFLLLLQLAVIQLTAALIFRYMGKVTTNGVRFADGKAYVFKLSLAVSTLLVAGLLYWQYAGQPGLQKGSVNVQIASVIRTELNKMEGIEPIEVNARFTRGTLPNLNPVICEVYLYKRNDAMTDEEVKKLVSEVLYARVKAEDWNADPMFSITVLNYPGKAEKP</sequence>
<keyword evidence="3" id="KW-1185">Reference proteome</keyword>
<feature type="transmembrane region" description="Helical" evidence="1">
    <location>
        <begin position="197"/>
        <end position="220"/>
    </location>
</feature>
<evidence type="ECO:0000313" key="2">
    <source>
        <dbReference type="EMBL" id="SFU89511.1"/>
    </source>
</evidence>
<dbReference type="RefSeq" id="WP_068836876.1">
    <property type="nucleotide sequence ID" value="NZ_BMXC01000004.1"/>
</dbReference>
<feature type="transmembrane region" description="Helical" evidence="1">
    <location>
        <begin position="264"/>
        <end position="282"/>
    </location>
</feature>
<keyword evidence="1" id="KW-1133">Transmembrane helix</keyword>
<dbReference type="AlphaFoldDB" id="A0A1I7JWC2"/>
<proteinExistence type="predicted"/>